<gene>
    <name evidence="3" type="primary">xdhC</name>
    <name evidence="3" type="ORF">NE579_13845</name>
</gene>
<dbReference type="PANTHER" id="PTHR30388">
    <property type="entry name" value="ALDEHYDE OXIDOREDUCTASE MOLYBDENUM COFACTOR ASSEMBLY PROTEIN"/>
    <property type="match status" value="1"/>
</dbReference>
<organism evidence="3 4">
    <name type="scientific">Intestinimonas massiliensis</name>
    <name type="common">ex Afouda et al. 2020</name>
    <dbReference type="NCBI Taxonomy" id="1673721"/>
    <lineage>
        <taxon>Bacteria</taxon>
        <taxon>Bacillati</taxon>
        <taxon>Bacillota</taxon>
        <taxon>Clostridia</taxon>
        <taxon>Eubacteriales</taxon>
        <taxon>Intestinimonas</taxon>
    </lineage>
</organism>
<evidence type="ECO:0000259" key="2">
    <source>
        <dbReference type="Pfam" id="PF13478"/>
    </source>
</evidence>
<proteinExistence type="predicted"/>
<feature type="domain" description="XdhC- CoxI" evidence="1">
    <location>
        <begin position="12"/>
        <end position="77"/>
    </location>
</feature>
<dbReference type="PANTHER" id="PTHR30388:SF6">
    <property type="entry name" value="XANTHINE DEHYDROGENASE SUBUNIT A-RELATED"/>
    <property type="match status" value="1"/>
</dbReference>
<reference evidence="3" key="1">
    <citation type="submission" date="2022-06" db="EMBL/GenBank/DDBJ databases">
        <title>Isolation of gut microbiota from human fecal samples.</title>
        <authorList>
            <person name="Pamer E.G."/>
            <person name="Barat B."/>
            <person name="Waligurski E."/>
            <person name="Medina S."/>
            <person name="Paddock L."/>
            <person name="Mostad J."/>
        </authorList>
    </citation>
    <scope>NUCLEOTIDE SEQUENCE</scope>
    <source>
        <strain evidence="3">DFI.9.91</strain>
    </source>
</reference>
<dbReference type="InterPro" id="IPR003777">
    <property type="entry name" value="XdhC_CoxI"/>
</dbReference>
<protein>
    <submittedName>
        <fullName evidence="3">Xanthine dehydrogenase accessory protein XdhC</fullName>
    </submittedName>
</protein>
<dbReference type="AlphaFoldDB" id="A0AAW5JU88"/>
<evidence type="ECO:0000313" key="3">
    <source>
        <dbReference type="EMBL" id="MCQ4771524.1"/>
    </source>
</evidence>
<dbReference type="Gene3D" id="3.40.50.720">
    <property type="entry name" value="NAD(P)-binding Rossmann-like Domain"/>
    <property type="match status" value="1"/>
</dbReference>
<dbReference type="InterPro" id="IPR014308">
    <property type="entry name" value="Xanthine_DH_XdhC"/>
</dbReference>
<dbReference type="Pfam" id="PF13478">
    <property type="entry name" value="XdhC_C"/>
    <property type="match status" value="1"/>
</dbReference>
<accession>A0AAW5JU88</accession>
<dbReference type="Pfam" id="PF02625">
    <property type="entry name" value="XdhC_CoxI"/>
    <property type="match status" value="1"/>
</dbReference>
<evidence type="ECO:0000259" key="1">
    <source>
        <dbReference type="Pfam" id="PF02625"/>
    </source>
</evidence>
<dbReference type="EMBL" id="JANFYS010000034">
    <property type="protein sequence ID" value="MCQ4771524.1"/>
    <property type="molecule type" value="Genomic_DNA"/>
</dbReference>
<sequence>MRNLFSALRDALASGQDAVLVTVVASSGSTPRGAGARMVVTGQGRLCGTIGGGAVEYRSQQVAQELLRTGGARLEHFRLHENQVQDLGMICGGAVDVYFRHIPAGDADTLALVGHMESLYRAGEPAWLICEITGGCGGAMGVYGGKSEVFGLPLPSALTGALGGKPCQLTDGGRSYYCEPLFQAGRVYVFGGGHVSQALVPALTAVDFRCVVLEDRPEFCRPELFPGVEETRLVDNARLADFVTVEERDYVVVMTRGHKDDQAVQAQMLRTPAHYIGVIGSRRKTAGVFARLREEGFTDADLARITTPIGLDIKAETPAEIAVSIAAQLIQVRAERAGH</sequence>
<dbReference type="RefSeq" id="WP_256304677.1">
    <property type="nucleotide sequence ID" value="NZ_JANFYS010000034.1"/>
</dbReference>
<evidence type="ECO:0000313" key="4">
    <source>
        <dbReference type="Proteomes" id="UP001204562"/>
    </source>
</evidence>
<dbReference type="Proteomes" id="UP001204562">
    <property type="component" value="Unassembled WGS sequence"/>
</dbReference>
<feature type="domain" description="XdhC Rossmann" evidence="2">
    <location>
        <begin position="187"/>
        <end position="329"/>
    </location>
</feature>
<dbReference type="InterPro" id="IPR052698">
    <property type="entry name" value="MoCofactor_Util/Proc"/>
</dbReference>
<dbReference type="InterPro" id="IPR027051">
    <property type="entry name" value="XdhC_Rossmann_dom"/>
</dbReference>
<comment type="caution">
    <text evidence="3">The sequence shown here is derived from an EMBL/GenBank/DDBJ whole genome shotgun (WGS) entry which is preliminary data.</text>
</comment>
<name>A0AAW5JU88_9FIRM</name>
<dbReference type="NCBIfam" id="TIGR02964">
    <property type="entry name" value="xanthine_xdhC"/>
    <property type="match status" value="1"/>
</dbReference>